<evidence type="ECO:0000313" key="3">
    <source>
        <dbReference type="Proteomes" id="UP000016930"/>
    </source>
</evidence>
<proteinExistence type="inferred from homology"/>
<dbReference type="Gene3D" id="1.25.10.10">
    <property type="entry name" value="Leucine-rich Repeat Variant"/>
    <property type="match status" value="1"/>
</dbReference>
<keyword evidence="3" id="KW-1185">Reference proteome</keyword>
<organism evidence="2 3">
    <name type="scientific">Ceriporiopsis subvermispora (strain B)</name>
    <name type="common">White-rot fungus</name>
    <name type="synonym">Gelatoporia subvermispora</name>
    <dbReference type="NCBI Taxonomy" id="914234"/>
    <lineage>
        <taxon>Eukaryota</taxon>
        <taxon>Fungi</taxon>
        <taxon>Dikarya</taxon>
        <taxon>Basidiomycota</taxon>
        <taxon>Agaricomycotina</taxon>
        <taxon>Agaricomycetes</taxon>
        <taxon>Polyporales</taxon>
        <taxon>Gelatoporiaceae</taxon>
        <taxon>Gelatoporia</taxon>
    </lineage>
</organism>
<dbReference type="PANTHER" id="PTHR32226:SF2">
    <property type="entry name" value="TELO2-INTERACTING PROTEIN 2"/>
    <property type="match status" value="1"/>
</dbReference>
<reference evidence="2 3" key="1">
    <citation type="journal article" date="2012" name="Proc. Natl. Acad. Sci. U.S.A.">
        <title>Comparative genomics of Ceriporiopsis subvermispora and Phanerochaete chrysosporium provide insight into selective ligninolysis.</title>
        <authorList>
            <person name="Fernandez-Fueyo E."/>
            <person name="Ruiz-Duenas F.J."/>
            <person name="Ferreira P."/>
            <person name="Floudas D."/>
            <person name="Hibbett D.S."/>
            <person name="Canessa P."/>
            <person name="Larrondo L.F."/>
            <person name="James T.Y."/>
            <person name="Seelenfreund D."/>
            <person name="Lobos S."/>
            <person name="Polanco R."/>
            <person name="Tello M."/>
            <person name="Honda Y."/>
            <person name="Watanabe T."/>
            <person name="Watanabe T."/>
            <person name="Ryu J.S."/>
            <person name="Kubicek C.P."/>
            <person name="Schmoll M."/>
            <person name="Gaskell J."/>
            <person name="Hammel K.E."/>
            <person name="St John F.J."/>
            <person name="Vanden Wymelenberg A."/>
            <person name="Sabat G."/>
            <person name="Splinter BonDurant S."/>
            <person name="Syed K."/>
            <person name="Yadav J.S."/>
            <person name="Doddapaneni H."/>
            <person name="Subramanian V."/>
            <person name="Lavin J.L."/>
            <person name="Oguiza J.A."/>
            <person name="Perez G."/>
            <person name="Pisabarro A.G."/>
            <person name="Ramirez L."/>
            <person name="Santoyo F."/>
            <person name="Master E."/>
            <person name="Coutinho P.M."/>
            <person name="Henrissat B."/>
            <person name="Lombard V."/>
            <person name="Magnuson J.K."/>
            <person name="Kuees U."/>
            <person name="Hori C."/>
            <person name="Igarashi K."/>
            <person name="Samejima M."/>
            <person name="Held B.W."/>
            <person name="Barry K.W."/>
            <person name="LaButti K.M."/>
            <person name="Lapidus A."/>
            <person name="Lindquist E.A."/>
            <person name="Lucas S.M."/>
            <person name="Riley R."/>
            <person name="Salamov A.A."/>
            <person name="Hoffmeister D."/>
            <person name="Schwenk D."/>
            <person name="Hadar Y."/>
            <person name="Yarden O."/>
            <person name="de Vries R.P."/>
            <person name="Wiebenga A."/>
            <person name="Stenlid J."/>
            <person name="Eastwood D."/>
            <person name="Grigoriev I.V."/>
            <person name="Berka R.M."/>
            <person name="Blanchette R.A."/>
            <person name="Kersten P."/>
            <person name="Martinez A.T."/>
            <person name="Vicuna R."/>
            <person name="Cullen D."/>
        </authorList>
    </citation>
    <scope>NUCLEOTIDE SEQUENCE [LARGE SCALE GENOMIC DNA]</scope>
    <source>
        <strain evidence="2 3">B</strain>
    </source>
</reference>
<dbReference type="InterPro" id="IPR018870">
    <property type="entry name" value="Tti2"/>
</dbReference>
<comment type="similarity">
    <text evidence="1">Belongs to the TTI2 family.</text>
</comment>
<dbReference type="STRING" id="914234.M2QV63"/>
<accession>M2QV63</accession>
<evidence type="ECO:0000313" key="2">
    <source>
        <dbReference type="EMBL" id="EMD40978.1"/>
    </source>
</evidence>
<name>M2QV63_CERS8</name>
<sequence length="333" mass="36372">MEELLLQHVKPGFRSNPHPSLNPETGRKLWRPAGGPYGHLDHLEGQTWKMRPGTITLVSWCVRHIQSSAYEKLWHLVIPPVMTLLDDFEMAYKLQGVRIVSDMLNAVPADLLKRTGVDVLLFNSLKNCMTFLRNPETPELLRTSVLAALTLVGRSAPPGSAERFDRLCAILGDSIIGSVWVHSSGDSDALEASIDVLPDIIKALDIGAARYLKALIPQLVFPLQPAAGHAPPIRLQLGSLRALAAVVQACAPRMCDWKCTVLEGVLKCWVTLMDSAAEGDDVLQVKVALREVCGQLLLACPSMQEDEYAKLLQVDSDMFGPLLQSDDGNGSGI</sequence>
<dbReference type="SUPFAM" id="SSF48371">
    <property type="entry name" value="ARM repeat"/>
    <property type="match status" value="1"/>
</dbReference>
<dbReference type="Pfam" id="PF10521">
    <property type="entry name" value="Tti2"/>
    <property type="match status" value="1"/>
</dbReference>
<dbReference type="InterPro" id="IPR011989">
    <property type="entry name" value="ARM-like"/>
</dbReference>
<evidence type="ECO:0000256" key="1">
    <source>
        <dbReference type="ARBA" id="ARBA00034736"/>
    </source>
</evidence>
<dbReference type="AlphaFoldDB" id="M2QV63"/>
<dbReference type="InterPro" id="IPR016024">
    <property type="entry name" value="ARM-type_fold"/>
</dbReference>
<dbReference type="GO" id="GO:0005829">
    <property type="term" value="C:cytosol"/>
    <property type="evidence" value="ECO:0007669"/>
    <property type="project" value="TreeGrafter"/>
</dbReference>
<dbReference type="OrthoDB" id="6417021at2759"/>
<dbReference type="GO" id="GO:0110078">
    <property type="term" value="C:TTT Hsp90 cochaperone complex"/>
    <property type="evidence" value="ECO:0007669"/>
    <property type="project" value="InterPro"/>
</dbReference>
<dbReference type="PANTHER" id="PTHR32226">
    <property type="entry name" value="TELO2-INTERACTING PROTEIN 2"/>
    <property type="match status" value="1"/>
</dbReference>
<dbReference type="HOGENOM" id="CLU_046584_0_0_1"/>
<dbReference type="EMBL" id="KB445792">
    <property type="protein sequence ID" value="EMD40978.1"/>
    <property type="molecule type" value="Genomic_DNA"/>
</dbReference>
<dbReference type="Proteomes" id="UP000016930">
    <property type="component" value="Unassembled WGS sequence"/>
</dbReference>
<gene>
    <name evidence="2" type="ORF">CERSUDRAFT_111551</name>
</gene>
<dbReference type="GO" id="GO:0005634">
    <property type="term" value="C:nucleus"/>
    <property type="evidence" value="ECO:0007669"/>
    <property type="project" value="TreeGrafter"/>
</dbReference>
<protein>
    <submittedName>
        <fullName evidence="2">Uncharacterized protein</fullName>
    </submittedName>
</protein>